<feature type="compositionally biased region" description="Basic and acidic residues" evidence="1">
    <location>
        <begin position="322"/>
        <end position="332"/>
    </location>
</feature>
<dbReference type="Proteomes" id="UP000800200">
    <property type="component" value="Unassembled WGS sequence"/>
</dbReference>
<feature type="compositionally biased region" description="Basic and acidic residues" evidence="1">
    <location>
        <begin position="79"/>
        <end position="89"/>
    </location>
</feature>
<evidence type="ECO:0000259" key="3">
    <source>
        <dbReference type="PROSITE" id="PS51294"/>
    </source>
</evidence>
<evidence type="ECO:0000313" key="5">
    <source>
        <dbReference type="Proteomes" id="UP000800200"/>
    </source>
</evidence>
<dbReference type="CDD" id="cd00167">
    <property type="entry name" value="SANT"/>
    <property type="match status" value="1"/>
</dbReference>
<feature type="domain" description="HTH myb-type" evidence="3">
    <location>
        <begin position="533"/>
        <end position="582"/>
    </location>
</feature>
<feature type="domain" description="Myb-like" evidence="2">
    <location>
        <begin position="528"/>
        <end position="578"/>
    </location>
</feature>
<dbReference type="InterPro" id="IPR017930">
    <property type="entry name" value="Myb_dom"/>
</dbReference>
<dbReference type="AlphaFoldDB" id="A0A6A6D724"/>
<dbReference type="InterPro" id="IPR001005">
    <property type="entry name" value="SANT/Myb"/>
</dbReference>
<proteinExistence type="predicted"/>
<feature type="compositionally biased region" description="Basic and acidic residues" evidence="1">
    <location>
        <begin position="38"/>
        <end position="58"/>
    </location>
</feature>
<dbReference type="Gene3D" id="1.10.10.60">
    <property type="entry name" value="Homeodomain-like"/>
    <property type="match status" value="1"/>
</dbReference>
<dbReference type="PROSITE" id="PS51294">
    <property type="entry name" value="HTH_MYB"/>
    <property type="match status" value="1"/>
</dbReference>
<feature type="region of interest" description="Disordered" evidence="1">
    <location>
        <begin position="27"/>
        <end position="64"/>
    </location>
</feature>
<keyword evidence="5" id="KW-1185">Reference proteome</keyword>
<reference evidence="4" key="1">
    <citation type="journal article" date="2020" name="Stud. Mycol.">
        <title>101 Dothideomycetes genomes: a test case for predicting lifestyles and emergence of pathogens.</title>
        <authorList>
            <person name="Haridas S."/>
            <person name="Albert R."/>
            <person name="Binder M."/>
            <person name="Bloem J."/>
            <person name="Labutti K."/>
            <person name="Salamov A."/>
            <person name="Andreopoulos B."/>
            <person name="Baker S."/>
            <person name="Barry K."/>
            <person name="Bills G."/>
            <person name="Bluhm B."/>
            <person name="Cannon C."/>
            <person name="Castanera R."/>
            <person name="Culley D."/>
            <person name="Daum C."/>
            <person name="Ezra D."/>
            <person name="Gonzalez J."/>
            <person name="Henrissat B."/>
            <person name="Kuo A."/>
            <person name="Liang C."/>
            <person name="Lipzen A."/>
            <person name="Lutzoni F."/>
            <person name="Magnuson J."/>
            <person name="Mondo S."/>
            <person name="Nolan M."/>
            <person name="Ohm R."/>
            <person name="Pangilinan J."/>
            <person name="Park H.-J."/>
            <person name="Ramirez L."/>
            <person name="Alfaro M."/>
            <person name="Sun H."/>
            <person name="Tritt A."/>
            <person name="Yoshinaga Y."/>
            <person name="Zwiers L.-H."/>
            <person name="Turgeon B."/>
            <person name="Goodwin S."/>
            <person name="Spatafora J."/>
            <person name="Crous P."/>
            <person name="Grigoriev I."/>
        </authorList>
    </citation>
    <scope>NUCLEOTIDE SEQUENCE</scope>
    <source>
        <strain evidence="4">CBS 207.26</strain>
    </source>
</reference>
<name>A0A6A6D724_9PEZI</name>
<feature type="compositionally biased region" description="Basic and acidic residues" evidence="1">
    <location>
        <begin position="283"/>
        <end position="299"/>
    </location>
</feature>
<dbReference type="SUPFAM" id="SSF46689">
    <property type="entry name" value="Homeodomain-like"/>
    <property type="match status" value="1"/>
</dbReference>
<feature type="region of interest" description="Disordered" evidence="1">
    <location>
        <begin position="79"/>
        <end position="477"/>
    </location>
</feature>
<feature type="compositionally biased region" description="Basic and acidic residues" evidence="1">
    <location>
        <begin position="393"/>
        <end position="405"/>
    </location>
</feature>
<dbReference type="OrthoDB" id="2143914at2759"/>
<dbReference type="InterPro" id="IPR009057">
    <property type="entry name" value="Homeodomain-like_sf"/>
</dbReference>
<feature type="compositionally biased region" description="Acidic residues" evidence="1">
    <location>
        <begin position="339"/>
        <end position="376"/>
    </location>
</feature>
<feature type="compositionally biased region" description="Polar residues" evidence="1">
    <location>
        <begin position="269"/>
        <end position="282"/>
    </location>
</feature>
<dbReference type="Pfam" id="PF00249">
    <property type="entry name" value="Myb_DNA-binding"/>
    <property type="match status" value="1"/>
</dbReference>
<feature type="compositionally biased region" description="Polar residues" evidence="1">
    <location>
        <begin position="432"/>
        <end position="450"/>
    </location>
</feature>
<dbReference type="PROSITE" id="PS50090">
    <property type="entry name" value="MYB_LIKE"/>
    <property type="match status" value="1"/>
</dbReference>
<accession>A0A6A6D724</accession>
<evidence type="ECO:0000256" key="1">
    <source>
        <dbReference type="SAM" id="MobiDB-lite"/>
    </source>
</evidence>
<gene>
    <name evidence="4" type="ORF">K469DRAFT_684393</name>
</gene>
<feature type="compositionally biased region" description="Acidic residues" evidence="1">
    <location>
        <begin position="97"/>
        <end position="112"/>
    </location>
</feature>
<evidence type="ECO:0000313" key="4">
    <source>
        <dbReference type="EMBL" id="KAF2175201.1"/>
    </source>
</evidence>
<protein>
    <submittedName>
        <fullName evidence="4">Uncharacterized protein</fullName>
    </submittedName>
</protein>
<dbReference type="EMBL" id="ML994740">
    <property type="protein sequence ID" value="KAF2175201.1"/>
    <property type="molecule type" value="Genomic_DNA"/>
</dbReference>
<feature type="compositionally biased region" description="Basic residues" evidence="1">
    <location>
        <begin position="453"/>
        <end position="466"/>
    </location>
</feature>
<feature type="compositionally biased region" description="Polar residues" evidence="1">
    <location>
        <begin position="300"/>
        <end position="318"/>
    </location>
</feature>
<evidence type="ECO:0000259" key="2">
    <source>
        <dbReference type="PROSITE" id="PS50090"/>
    </source>
</evidence>
<feature type="compositionally biased region" description="Acidic residues" evidence="1">
    <location>
        <begin position="383"/>
        <end position="392"/>
    </location>
</feature>
<organism evidence="4 5">
    <name type="scientific">Zopfia rhizophila CBS 207.26</name>
    <dbReference type="NCBI Taxonomy" id="1314779"/>
    <lineage>
        <taxon>Eukaryota</taxon>
        <taxon>Fungi</taxon>
        <taxon>Dikarya</taxon>
        <taxon>Ascomycota</taxon>
        <taxon>Pezizomycotina</taxon>
        <taxon>Dothideomycetes</taxon>
        <taxon>Dothideomycetes incertae sedis</taxon>
        <taxon>Zopfiaceae</taxon>
        <taxon>Zopfia</taxon>
    </lineage>
</organism>
<sequence length="589" mass="65346">MAAATVAISQYSFRKPLEISLDDINFYTGPSKNPTASRPDRTLAAPEKRLISNSEKKTAPQKRPLKLTINDEDEHVDKLHNHHQVKEGNSKGNPIIIEDDEADSDLETEGEEAGACTKPLNLGDRNDGSDGRLPSPGEIQGEPPLQAHTKLAASDSNHTDNPPRSINAAIASQSGQELGTYMPADQELSGTEKAESFDVPPVDGESDRERANTGDKLLSTPNKRKLDQLNQLEDVDYNSDTSARDGSEDSQNLRPQKQRKPLAPFKSSFLDSQLLQEGTNRNSGDDNHDIDDNRIEDGRTVSTTPRASPSHQEPTSFSDMGPSHDEVGDGGHNRSLNDLIDDSTEEEEEDGGDDDDDNDDDDDESNNGDGNEDEDEKASSSSSEDDKDDSDDEGHKADGYTERQRLFKSSIRGNTASKRAVQSHAHQHRRSTSTSPVHESDQSAAHTSSLHKPLAHPKHKPRRARRPSLTDCLPESNKAASKVASYANKGEWPIQGFLRRKKNGHYAIEFSLNHCHHQLPPPVDSVKQAQRPRPRFTAEEDALLIELKEEQGLPWKRIRKRFPGRTVGSLQVHYSTKLKDRTAVRRRRR</sequence>
<dbReference type="SMART" id="SM00717">
    <property type="entry name" value="SANT"/>
    <property type="match status" value="1"/>
</dbReference>
<feature type="compositionally biased region" description="Polar residues" evidence="1">
    <location>
        <begin position="154"/>
        <end position="177"/>
    </location>
</feature>